<evidence type="ECO:0000313" key="2">
    <source>
        <dbReference type="Proteomes" id="UP000287296"/>
    </source>
</evidence>
<dbReference type="EMBL" id="QYTW02000009">
    <property type="protein sequence ID" value="RST59702.1"/>
    <property type="molecule type" value="Genomic_DNA"/>
</dbReference>
<gene>
    <name evidence="1" type="ORF">D5F11_011410</name>
</gene>
<sequence>MLIVRLKGVFNSEVHDRVRENIKQQISEGLIVHDDAIEITFADDMCLECGSIEYEEVKMSNQKGNALEHILNCVNCGHQRNLLK</sequence>
<protein>
    <submittedName>
        <fullName evidence="1">Uncharacterized protein</fullName>
    </submittedName>
</protein>
<dbReference type="RefSeq" id="WP_120119097.1">
    <property type="nucleotide sequence ID" value="NZ_QYTW02000009.1"/>
</dbReference>
<comment type="caution">
    <text evidence="1">The sequence shown here is derived from an EMBL/GenBank/DDBJ whole genome shotgun (WGS) entry which is preliminary data.</text>
</comment>
<accession>A0A429X8J4</accession>
<proteinExistence type="predicted"/>
<dbReference type="OrthoDB" id="9987845at2"/>
<name>A0A429X8J4_SIMTE</name>
<organism evidence="1 2">
    <name type="scientific">Siminovitchia terrae</name>
    <name type="common">Bacillus terrae</name>
    <dbReference type="NCBI Taxonomy" id="1914933"/>
    <lineage>
        <taxon>Bacteria</taxon>
        <taxon>Bacillati</taxon>
        <taxon>Bacillota</taxon>
        <taxon>Bacilli</taxon>
        <taxon>Bacillales</taxon>
        <taxon>Bacillaceae</taxon>
        <taxon>Siminovitchia</taxon>
    </lineage>
</organism>
<dbReference type="AlphaFoldDB" id="A0A429X8J4"/>
<reference evidence="1 2" key="1">
    <citation type="submission" date="2018-12" db="EMBL/GenBank/DDBJ databases">
        <authorList>
            <person name="Sun L."/>
            <person name="Chen Z."/>
        </authorList>
    </citation>
    <scope>NUCLEOTIDE SEQUENCE [LARGE SCALE GENOMIC DNA]</scope>
    <source>
        <strain evidence="1 2">LMG 29736</strain>
    </source>
</reference>
<evidence type="ECO:0000313" key="1">
    <source>
        <dbReference type="EMBL" id="RST59702.1"/>
    </source>
</evidence>
<dbReference type="Proteomes" id="UP000287296">
    <property type="component" value="Unassembled WGS sequence"/>
</dbReference>